<keyword evidence="4" id="KW-1185">Reference proteome</keyword>
<dbReference type="Gene3D" id="1.20.1280.50">
    <property type="match status" value="1"/>
</dbReference>
<dbReference type="SUPFAM" id="SSF81383">
    <property type="entry name" value="F-box domain"/>
    <property type="match status" value="1"/>
</dbReference>
<dbReference type="SMART" id="SM00256">
    <property type="entry name" value="FBOX"/>
    <property type="match status" value="1"/>
</dbReference>
<name>A0AA39L645_SARSR</name>
<dbReference type="Pfam" id="PF12937">
    <property type="entry name" value="F-box-like"/>
    <property type="match status" value="1"/>
</dbReference>
<evidence type="ECO:0000313" key="3">
    <source>
        <dbReference type="EMBL" id="KAK0385578.1"/>
    </source>
</evidence>
<evidence type="ECO:0000259" key="2">
    <source>
        <dbReference type="PROSITE" id="PS50181"/>
    </source>
</evidence>
<evidence type="ECO:0000313" key="4">
    <source>
        <dbReference type="Proteomes" id="UP001175261"/>
    </source>
</evidence>
<reference evidence="3" key="1">
    <citation type="submission" date="2022-10" db="EMBL/GenBank/DDBJ databases">
        <title>Determination and structural analysis of whole genome sequence of Sarocladium strictum F4-1.</title>
        <authorList>
            <person name="Hu L."/>
            <person name="Jiang Y."/>
        </authorList>
    </citation>
    <scope>NUCLEOTIDE SEQUENCE</scope>
    <source>
        <strain evidence="3">F4-1</strain>
    </source>
</reference>
<gene>
    <name evidence="3" type="ORF">NLU13_6756</name>
</gene>
<sequence length="432" mass="49886">MSYFNNNHYVSLTSLPTEILLDIFQSLDLQSISELSLACKQLHDVFTRRKSTILLPVLIRDFSPLDEFLQVYTASADDIAIGQRTYVPQKIIFKRDVGDSGVVLASGGGDKFSSNFTRVAKGGRAGQQVRPEPTTTVLTEKNLESILKHCQLVRSWERLFPQMRWFHEPENCRMLRPHECHRFRRAFYRWWLYSIHFHGDAPRPRVGLPADFVEDVRTSQLRYHSTSELLELMDLMVAVKDVVFHYICPRLDPTQGDSLEQSPLMAEIDRSEVILRTWMDQSQWGRIVKTYSKLGPKELMHYFDNICSYPRKRLIADVHVHLPNFTADQESILGAIWVVLNERMSMRDMPSLAEHSCGGVVDFEDERDLERLAFGADGSPDGGLPSGKSYRRETSQWSPRGDDGRYLEDHCQQRQYGSGQMVPLSHWEMVRQ</sequence>
<dbReference type="InterPro" id="IPR001810">
    <property type="entry name" value="F-box_dom"/>
</dbReference>
<feature type="region of interest" description="Disordered" evidence="1">
    <location>
        <begin position="374"/>
        <end position="406"/>
    </location>
</feature>
<dbReference type="CDD" id="cd09917">
    <property type="entry name" value="F-box_SF"/>
    <property type="match status" value="1"/>
</dbReference>
<dbReference type="Proteomes" id="UP001175261">
    <property type="component" value="Unassembled WGS sequence"/>
</dbReference>
<dbReference type="InterPro" id="IPR036047">
    <property type="entry name" value="F-box-like_dom_sf"/>
</dbReference>
<organism evidence="3 4">
    <name type="scientific">Sarocladium strictum</name>
    <name type="common">Black bundle disease fungus</name>
    <name type="synonym">Acremonium strictum</name>
    <dbReference type="NCBI Taxonomy" id="5046"/>
    <lineage>
        <taxon>Eukaryota</taxon>
        <taxon>Fungi</taxon>
        <taxon>Dikarya</taxon>
        <taxon>Ascomycota</taxon>
        <taxon>Pezizomycotina</taxon>
        <taxon>Sordariomycetes</taxon>
        <taxon>Hypocreomycetidae</taxon>
        <taxon>Hypocreales</taxon>
        <taxon>Sarocladiaceae</taxon>
        <taxon>Sarocladium</taxon>
    </lineage>
</organism>
<comment type="caution">
    <text evidence="3">The sequence shown here is derived from an EMBL/GenBank/DDBJ whole genome shotgun (WGS) entry which is preliminary data.</text>
</comment>
<dbReference type="EMBL" id="JAPDFR010000006">
    <property type="protein sequence ID" value="KAK0385578.1"/>
    <property type="molecule type" value="Genomic_DNA"/>
</dbReference>
<dbReference type="PROSITE" id="PS50181">
    <property type="entry name" value="FBOX"/>
    <property type="match status" value="1"/>
</dbReference>
<evidence type="ECO:0000256" key="1">
    <source>
        <dbReference type="SAM" id="MobiDB-lite"/>
    </source>
</evidence>
<dbReference type="AlphaFoldDB" id="A0AA39L645"/>
<accession>A0AA39L645</accession>
<proteinExistence type="predicted"/>
<protein>
    <recommendedName>
        <fullName evidence="2">F-box domain-containing protein</fullName>
    </recommendedName>
</protein>
<feature type="compositionally biased region" description="Basic and acidic residues" evidence="1">
    <location>
        <begin position="390"/>
        <end position="406"/>
    </location>
</feature>
<feature type="domain" description="F-box" evidence="2">
    <location>
        <begin position="9"/>
        <end position="57"/>
    </location>
</feature>